<evidence type="ECO:0000259" key="1">
    <source>
        <dbReference type="Pfam" id="PF16762"/>
    </source>
</evidence>
<dbReference type="Gene3D" id="1.10.1220.10">
    <property type="entry name" value="Met repressor-like"/>
    <property type="match status" value="1"/>
</dbReference>
<dbReference type="InterPro" id="IPR013321">
    <property type="entry name" value="Arc_rbn_hlx_hlx"/>
</dbReference>
<sequence length="87" mass="9823">MSRDDTTRWTLTVSKDTDIALRSYLAQRGMKKGDLSAFVEEAVRWRVFEQTVADARKGFSDLPADEAQRLIDEAVADTRANLFSSSH</sequence>
<dbReference type="EMBL" id="JAVRIC010000008">
    <property type="protein sequence ID" value="MDT0497288.1"/>
    <property type="molecule type" value="Genomic_DNA"/>
</dbReference>
<gene>
    <name evidence="2" type="ORF">RM530_07905</name>
</gene>
<reference evidence="2 3" key="1">
    <citation type="submission" date="2023-09" db="EMBL/GenBank/DDBJ databases">
        <authorList>
            <person name="Rey-Velasco X."/>
        </authorList>
    </citation>
    <scope>NUCLEOTIDE SEQUENCE [LARGE SCALE GENOMIC DNA]</scope>
    <source>
        <strain evidence="2 3">W345</strain>
    </source>
</reference>
<comment type="caution">
    <text evidence="2">The sequence shown here is derived from an EMBL/GenBank/DDBJ whole genome shotgun (WGS) entry which is preliminary data.</text>
</comment>
<organism evidence="2 3">
    <name type="scientific">Banduia mediterranea</name>
    <dbReference type="NCBI Taxonomy" id="3075609"/>
    <lineage>
        <taxon>Bacteria</taxon>
        <taxon>Pseudomonadati</taxon>
        <taxon>Pseudomonadota</taxon>
        <taxon>Gammaproteobacteria</taxon>
        <taxon>Nevskiales</taxon>
        <taxon>Algiphilaceae</taxon>
        <taxon>Banduia</taxon>
    </lineage>
</organism>
<keyword evidence="3" id="KW-1185">Reference proteome</keyword>
<evidence type="ECO:0000313" key="3">
    <source>
        <dbReference type="Proteomes" id="UP001254608"/>
    </source>
</evidence>
<dbReference type="Proteomes" id="UP001254608">
    <property type="component" value="Unassembled WGS sequence"/>
</dbReference>
<proteinExistence type="predicted"/>
<dbReference type="Pfam" id="PF16762">
    <property type="entry name" value="RHH_6"/>
    <property type="match status" value="1"/>
</dbReference>
<dbReference type="RefSeq" id="WP_311364678.1">
    <property type="nucleotide sequence ID" value="NZ_JAVRIC010000008.1"/>
</dbReference>
<protein>
    <submittedName>
        <fullName evidence="2">Ribbon-helix-helix domain-containing protein</fullName>
    </submittedName>
</protein>
<accession>A0ABU2WHC9</accession>
<evidence type="ECO:0000313" key="2">
    <source>
        <dbReference type="EMBL" id="MDT0497288.1"/>
    </source>
</evidence>
<feature type="domain" description="XACb0070 ribbon-helix-helix" evidence="1">
    <location>
        <begin position="5"/>
        <end position="79"/>
    </location>
</feature>
<name>A0ABU2WHC9_9GAMM</name>
<dbReference type="InterPro" id="IPR031914">
    <property type="entry name" value="XACb0070_RHH_dom"/>
</dbReference>